<protein>
    <submittedName>
        <fullName evidence="2">Uncharacterized protein</fullName>
    </submittedName>
</protein>
<feature type="region of interest" description="Disordered" evidence="1">
    <location>
        <begin position="221"/>
        <end position="247"/>
    </location>
</feature>
<evidence type="ECO:0000313" key="3">
    <source>
        <dbReference type="Proteomes" id="UP001165060"/>
    </source>
</evidence>
<keyword evidence="3" id="KW-1185">Reference proteome</keyword>
<proteinExistence type="predicted"/>
<dbReference type="EMBL" id="BRYB01003094">
    <property type="protein sequence ID" value="GMI30316.1"/>
    <property type="molecule type" value="Genomic_DNA"/>
</dbReference>
<gene>
    <name evidence="2" type="ORF">TeGR_g2354</name>
</gene>
<evidence type="ECO:0000256" key="1">
    <source>
        <dbReference type="SAM" id="MobiDB-lite"/>
    </source>
</evidence>
<dbReference type="PANTHER" id="PTHR37490:SF2">
    <property type="match status" value="1"/>
</dbReference>
<dbReference type="InterPro" id="IPR021838">
    <property type="entry name" value="DUF3431"/>
</dbReference>
<organism evidence="2 3">
    <name type="scientific">Tetraparma gracilis</name>
    <dbReference type="NCBI Taxonomy" id="2962635"/>
    <lineage>
        <taxon>Eukaryota</taxon>
        <taxon>Sar</taxon>
        <taxon>Stramenopiles</taxon>
        <taxon>Ochrophyta</taxon>
        <taxon>Bolidophyceae</taxon>
        <taxon>Parmales</taxon>
        <taxon>Triparmaceae</taxon>
        <taxon>Tetraparma</taxon>
    </lineage>
</organism>
<sequence>MCATLLHPSSGETLCASPGGAGEFLFEFLAAPAGAGPSSLILTLTDPEAQVAGDGSWLRGGAGGRSPVLAAAAVPGLVFTAPGRAACELENGQLLLPDLSYSAPAGSLSTTSLSITSPRTGDAVHSPLVPLRLAPSSPERGAELSGTRVCVSAAHLPPSGAVQEASGCLLLPGDVLEYELPAELAGVPGSIDVRVLVSFPDSGREAWASFSVTPLPFSPLPISPDPPASTCPPPPPTNPPTIPPTTPPQALAGTPLLLVLSHYDEDLSWLSHSPFPSLIYSKQPPSSPAPPSHHRVAKNVAGEAAAYLSFIVDYYDSLPDAALFLHSHRYSYHSEDLLVLLWRLHGRVGGEERFSFSDSYCNINGAVWGTREDPGRSYLKENWDAWLGRHLGGYEPPFPVLLDRCCAQFVAGRERIRSRPLSFYEEALAVVNEAEEGSEESRKKGLLMEWVWHVVFGESWVAEDVAELLPRVGDFDQATLEKRAWCVQ</sequence>
<evidence type="ECO:0000313" key="2">
    <source>
        <dbReference type="EMBL" id="GMI30316.1"/>
    </source>
</evidence>
<dbReference type="Pfam" id="PF11913">
    <property type="entry name" value="DUF3431"/>
    <property type="match status" value="1"/>
</dbReference>
<dbReference type="Proteomes" id="UP001165060">
    <property type="component" value="Unassembled WGS sequence"/>
</dbReference>
<reference evidence="2 3" key="1">
    <citation type="journal article" date="2023" name="Commun. Biol.">
        <title>Genome analysis of Parmales, the sister group of diatoms, reveals the evolutionary specialization of diatoms from phago-mixotrophs to photoautotrophs.</title>
        <authorList>
            <person name="Ban H."/>
            <person name="Sato S."/>
            <person name="Yoshikawa S."/>
            <person name="Yamada K."/>
            <person name="Nakamura Y."/>
            <person name="Ichinomiya M."/>
            <person name="Sato N."/>
            <person name="Blanc-Mathieu R."/>
            <person name="Endo H."/>
            <person name="Kuwata A."/>
            <person name="Ogata H."/>
        </authorList>
    </citation>
    <scope>NUCLEOTIDE SEQUENCE [LARGE SCALE GENOMIC DNA]</scope>
</reference>
<comment type="caution">
    <text evidence="2">The sequence shown here is derived from an EMBL/GenBank/DDBJ whole genome shotgun (WGS) entry which is preliminary data.</text>
</comment>
<name>A0ABQ6MQV5_9STRA</name>
<accession>A0ABQ6MQV5</accession>
<dbReference type="PANTHER" id="PTHR37490">
    <property type="entry name" value="EXPRESSED PROTEIN"/>
    <property type="match status" value="1"/>
</dbReference>